<name>A0A9X2YFI3_9MYCO</name>
<dbReference type="AlphaFoldDB" id="A0A9X2YFI3"/>
<protein>
    <submittedName>
        <fullName evidence="2">Uncharacterized protein</fullName>
    </submittedName>
</protein>
<reference evidence="2" key="1">
    <citation type="submission" date="2020-07" db="EMBL/GenBank/DDBJ databases">
        <authorList>
            <person name="Pettersson B.M.F."/>
            <person name="Behra P.R.K."/>
            <person name="Ramesh M."/>
            <person name="Das S."/>
            <person name="Dasgupta S."/>
            <person name="Kirsebom L.A."/>
        </authorList>
    </citation>
    <scope>NUCLEOTIDE SEQUENCE</scope>
    <source>
        <strain evidence="2">DSM 45406</strain>
    </source>
</reference>
<accession>A0A9X2YFI3</accession>
<keyword evidence="1" id="KW-0812">Transmembrane</keyword>
<dbReference type="Proteomes" id="UP001140272">
    <property type="component" value="Unassembled WGS sequence"/>
</dbReference>
<evidence type="ECO:0000313" key="4">
    <source>
        <dbReference type="Proteomes" id="UP001055159"/>
    </source>
</evidence>
<proteinExistence type="predicted"/>
<evidence type="ECO:0000256" key="1">
    <source>
        <dbReference type="SAM" id="Phobius"/>
    </source>
</evidence>
<keyword evidence="1" id="KW-0472">Membrane</keyword>
<dbReference type="RefSeq" id="WP_043408521.1">
    <property type="nucleotide sequence ID" value="NZ_CP092427.2"/>
</dbReference>
<evidence type="ECO:0000313" key="2">
    <source>
        <dbReference type="EMBL" id="MCV7072544.1"/>
    </source>
</evidence>
<keyword evidence="1" id="KW-1133">Transmembrane helix</keyword>
<dbReference type="EMBL" id="CP092427">
    <property type="protein sequence ID" value="ULP39093.1"/>
    <property type="molecule type" value="Genomic_DNA"/>
</dbReference>
<reference evidence="2" key="2">
    <citation type="journal article" date="2022" name="BMC Genomics">
        <title>Comparative genome analysis of mycobacteria focusing on tRNA and non-coding RNA.</title>
        <authorList>
            <person name="Behra P.R.K."/>
            <person name="Pettersson B.M.F."/>
            <person name="Ramesh M."/>
            <person name="Das S."/>
            <person name="Dasgupta S."/>
            <person name="Kirsebom L.A."/>
        </authorList>
    </citation>
    <scope>NUCLEOTIDE SEQUENCE</scope>
    <source>
        <strain evidence="2">DSM 45406</strain>
    </source>
</reference>
<sequence length="102" mass="11244">MIPMGKRGDAFASWFVALPKGRKFILSLVLASTTILTPALLLAPTAPWDRHPAGQFEFTCVDNRQGDHQVSVELPTDTDGVNEINEHPEELVALLRQACPTY</sequence>
<organism evidence="2 5">
    <name type="scientific">Mycolicibacterium rufum</name>
    <dbReference type="NCBI Taxonomy" id="318424"/>
    <lineage>
        <taxon>Bacteria</taxon>
        <taxon>Bacillati</taxon>
        <taxon>Actinomycetota</taxon>
        <taxon>Actinomycetes</taxon>
        <taxon>Mycobacteriales</taxon>
        <taxon>Mycobacteriaceae</taxon>
        <taxon>Mycolicibacterium</taxon>
    </lineage>
</organism>
<feature type="transmembrane region" description="Helical" evidence="1">
    <location>
        <begin position="24"/>
        <end position="43"/>
    </location>
</feature>
<reference evidence="3" key="3">
    <citation type="submission" date="2022-08" db="EMBL/GenBank/DDBJ databases">
        <title>Whole genome sequencing of non-tuberculosis mycobacteria type-strains.</title>
        <authorList>
            <person name="Igarashi Y."/>
            <person name="Osugi A."/>
            <person name="Mitarai S."/>
        </authorList>
    </citation>
    <scope>NUCLEOTIDE SEQUENCE</scope>
    <source>
        <strain evidence="3">JCM 16372</strain>
    </source>
</reference>
<dbReference type="Proteomes" id="UP001055159">
    <property type="component" value="Chromosome"/>
</dbReference>
<evidence type="ECO:0000313" key="5">
    <source>
        <dbReference type="Proteomes" id="UP001140272"/>
    </source>
</evidence>
<gene>
    <name evidence="2" type="ORF">H7H73_21450</name>
    <name evidence="3" type="ORF">MJO55_12175</name>
</gene>
<evidence type="ECO:0000313" key="3">
    <source>
        <dbReference type="EMBL" id="ULP39093.1"/>
    </source>
</evidence>
<keyword evidence="4" id="KW-1185">Reference proteome</keyword>
<dbReference type="EMBL" id="JACKRN010000719">
    <property type="protein sequence ID" value="MCV7072544.1"/>
    <property type="molecule type" value="Genomic_DNA"/>
</dbReference>